<proteinExistence type="predicted"/>
<dbReference type="EMBL" id="CP124755">
    <property type="protein sequence ID" value="WGZ89506.1"/>
    <property type="molecule type" value="Genomic_DNA"/>
</dbReference>
<protein>
    <recommendedName>
        <fullName evidence="2">PhoD-like phosphatase metallophosphatase domain-containing protein</fullName>
    </recommendedName>
</protein>
<name>A0AA95KDF8_9GAMM</name>
<evidence type="ECO:0008006" key="2">
    <source>
        <dbReference type="Google" id="ProtNLM"/>
    </source>
</evidence>
<evidence type="ECO:0000313" key="1">
    <source>
        <dbReference type="EMBL" id="WGZ89506.1"/>
    </source>
</evidence>
<dbReference type="AlphaFoldDB" id="A0AA95KDF8"/>
<dbReference type="InterPro" id="IPR038607">
    <property type="entry name" value="PhoD-like_sf"/>
</dbReference>
<dbReference type="Proteomes" id="UP001300672">
    <property type="component" value="Chromosome"/>
</dbReference>
<reference evidence="1" key="1">
    <citation type="journal article" date="2023" name="Int. J. Mol. Sci.">
        <title>Metagenomics Revealed a New Genus 'Candidatus Thiocaldithrix dubininis' gen. nov., sp. nov. and a New Species 'Candidatus Thiothrix putei' sp. nov. in the Family Thiotrichaceae, Some Members of Which Have Traits of Both Na+- and H+-Motive Energetics.</title>
        <authorList>
            <person name="Ravin N.V."/>
            <person name="Muntyan M.S."/>
            <person name="Smolyakov D.D."/>
            <person name="Rudenko T.S."/>
            <person name="Beletsky A.V."/>
            <person name="Mardanov A.V."/>
            <person name="Grabovich M.Y."/>
        </authorList>
    </citation>
    <scope>NUCLEOTIDE SEQUENCE</scope>
    <source>
        <strain evidence="1">GKL-01</strain>
    </source>
</reference>
<dbReference type="PANTHER" id="PTHR37031">
    <property type="entry name" value="METALLOPHOSPHATASE BINDING DOMAIN PROTEIN"/>
    <property type="match status" value="1"/>
</dbReference>
<dbReference type="KEGG" id="tdu:QJT80_08280"/>
<organism evidence="1">
    <name type="scientific">Candidatus Thiocaldithrix dubininis</name>
    <dbReference type="NCBI Taxonomy" id="3080823"/>
    <lineage>
        <taxon>Bacteria</taxon>
        <taxon>Pseudomonadati</taxon>
        <taxon>Pseudomonadota</taxon>
        <taxon>Gammaproteobacteria</taxon>
        <taxon>Thiotrichales</taxon>
        <taxon>Thiotrichaceae</taxon>
        <taxon>Candidatus Thiocaldithrix</taxon>
    </lineage>
</organism>
<dbReference type="Gene3D" id="3.60.21.70">
    <property type="entry name" value="PhoD-like phosphatase"/>
    <property type="match status" value="1"/>
</dbReference>
<sequence length="700" mass="80190">MTAQTIHFPRVLAGPILRRVEPERVLVWLASSEPLHLELRIEDENGIQVGSSQPCDSPIAQPVNATLARQQTVLLGKSLFIHLLEAQPSCIGQTFPLDTLLFYRLYDFSYQAEFDLSPLALGDFNLPSFYIPSTLKVIAYGSCRKAHGLSISDEGIPQNTDSLALLAQQLTQCPRDFRQRPSHLFLIGDQIYADDVLAPLMCYIQQAAAQLIDYVSILPDAEFANDDLSRLALTRRKQIASQLGFTTIAKNAHVLSFGEYAILYLIALGNRVGFTFEPDLTNADEVSLQGFLDSQADIRKVLANMPTYMSFDDHDITDDWNLNRSWYDRVRSSVSGTRVIAHALTAAWAFQAWGNEPHNTPEKFINIISEHLSDPLHPDKAQRYDFHTWKFRRWAFSLATQPPIMVLDTRTQRDFGVNNQPPQLMDRYALDGLRAEWMQLKQSLAIQDSQTVTPIFITGTPVFGFSTIEWLQFMLYHLGVILGNIWLPFSASGLDVEGWIANRRGFSNFLDTLLFKLGLRSATFLSGDVHYSFVNRAIYSNRSNLCQAQSAHNSWQQSPSLECLQLTSSALRNTPDKRRYLESFFANWVIKHKHGHSAPELLPWWERWHVWRLFRYDTWKLRIEGVAGHSLQDRALTGWQLPLFWRLIRFKRGKFSLIKNHYWLTSRPNIALVYLQQGKVTQQVLLSGEQLENKLIYKIR</sequence>
<gene>
    <name evidence="1" type="ORF">QJT80_08280</name>
</gene>
<accession>A0AA95KDF8</accession>
<reference evidence="1" key="2">
    <citation type="submission" date="2023-04" db="EMBL/GenBank/DDBJ databases">
        <authorList>
            <person name="Beletskiy A.V."/>
            <person name="Mardanov A.V."/>
            <person name="Ravin N.V."/>
        </authorList>
    </citation>
    <scope>NUCLEOTIDE SEQUENCE</scope>
    <source>
        <strain evidence="1">GKL-01</strain>
    </source>
</reference>
<dbReference type="PANTHER" id="PTHR37031:SF2">
    <property type="entry name" value="PHOD-LIKE PHOSPHATASE METALLOPHOSPHATASE DOMAIN-CONTAINING PROTEIN"/>
    <property type="match status" value="1"/>
</dbReference>